<evidence type="ECO:0000313" key="8">
    <source>
        <dbReference type="Proteomes" id="UP000321306"/>
    </source>
</evidence>
<dbReference type="InterPro" id="IPR000515">
    <property type="entry name" value="MetI-like"/>
</dbReference>
<feature type="transmembrane region" description="Helical" evidence="5">
    <location>
        <begin position="99"/>
        <end position="127"/>
    </location>
</feature>
<gene>
    <name evidence="7" type="ORF">DC3_00600</name>
</gene>
<organism evidence="7 8">
    <name type="scientific">Deinococcus cellulosilyticus (strain DSM 18568 / NBRC 106333 / KACC 11606 / 5516J-15)</name>
    <dbReference type="NCBI Taxonomy" id="1223518"/>
    <lineage>
        <taxon>Bacteria</taxon>
        <taxon>Thermotogati</taxon>
        <taxon>Deinococcota</taxon>
        <taxon>Deinococci</taxon>
        <taxon>Deinococcales</taxon>
        <taxon>Deinococcaceae</taxon>
        <taxon>Deinococcus</taxon>
    </lineage>
</organism>
<evidence type="ECO:0000256" key="2">
    <source>
        <dbReference type="ARBA" id="ARBA00022692"/>
    </source>
</evidence>
<keyword evidence="4 5" id="KW-0472">Membrane</keyword>
<sequence>MPYLLRKFLFLLFTLWVAVTLNFILPRLVPGDPIGAMLAKYQGRFTLDSIDALRVAYGLDDKSTPIQQYLTYLWKLLHGDLGRSISLYPTPVSEVLATIAPYTIGLVGFSTVMAFLIGSAMGVYSAWRMGDLIADNLPMLALFLNSMPYFWLALLLLFFLAYKFSFFPLSGALDPFPGAAFSLGWWKSLLWHGALPALTIVVTSAGGWLLTMRNNVISVMSEDYVAFARAKGLPNGRILGRYVLRNALIPSFTGFGMALGFVVGGSVLVEVVFSYPGLGLYLNNAVYALDYPLMQAIFLMIAAAVLIANFVVDLLYSVLDPRVRDGGAA</sequence>
<feature type="transmembrane region" description="Helical" evidence="5">
    <location>
        <begin position="293"/>
        <end position="316"/>
    </location>
</feature>
<proteinExistence type="inferred from homology"/>
<feature type="domain" description="ABC transmembrane type-1" evidence="6">
    <location>
        <begin position="100"/>
        <end position="312"/>
    </location>
</feature>
<evidence type="ECO:0000256" key="3">
    <source>
        <dbReference type="ARBA" id="ARBA00022989"/>
    </source>
</evidence>
<dbReference type="Gene3D" id="1.10.3720.10">
    <property type="entry name" value="MetI-like"/>
    <property type="match status" value="1"/>
</dbReference>
<dbReference type="CDD" id="cd06261">
    <property type="entry name" value="TM_PBP2"/>
    <property type="match status" value="1"/>
</dbReference>
<accession>A0A511MV16</accession>
<keyword evidence="5" id="KW-0813">Transport</keyword>
<dbReference type="GO" id="GO:0055085">
    <property type="term" value="P:transmembrane transport"/>
    <property type="evidence" value="ECO:0007669"/>
    <property type="project" value="InterPro"/>
</dbReference>
<keyword evidence="8" id="KW-1185">Reference proteome</keyword>
<keyword evidence="2 5" id="KW-0812">Transmembrane</keyword>
<reference evidence="7 8" key="1">
    <citation type="submission" date="2019-07" db="EMBL/GenBank/DDBJ databases">
        <title>Whole genome shotgun sequence of Deinococcus cellulosilyticus NBRC 106333.</title>
        <authorList>
            <person name="Hosoyama A."/>
            <person name="Uohara A."/>
            <person name="Ohji S."/>
            <person name="Ichikawa N."/>
        </authorList>
    </citation>
    <scope>NUCLEOTIDE SEQUENCE [LARGE SCALE GENOMIC DNA]</scope>
    <source>
        <strain evidence="7 8">NBRC 106333</strain>
    </source>
</reference>
<evidence type="ECO:0000259" key="6">
    <source>
        <dbReference type="PROSITE" id="PS50928"/>
    </source>
</evidence>
<comment type="similarity">
    <text evidence="5">Belongs to the binding-protein-dependent transport system permease family.</text>
</comment>
<feature type="transmembrane region" description="Helical" evidence="5">
    <location>
        <begin position="148"/>
        <end position="169"/>
    </location>
</feature>
<protein>
    <submittedName>
        <fullName evidence="7">Peptide ABC transporter permease</fullName>
    </submittedName>
</protein>
<comment type="subcellular location">
    <subcellularLocation>
        <location evidence="5">Cell membrane</location>
        <topology evidence="5">Multi-pass membrane protein</topology>
    </subcellularLocation>
    <subcellularLocation>
        <location evidence="1">Membrane</location>
        <topology evidence="1">Multi-pass membrane protein</topology>
    </subcellularLocation>
</comment>
<dbReference type="Proteomes" id="UP000321306">
    <property type="component" value="Unassembled WGS sequence"/>
</dbReference>
<evidence type="ECO:0000256" key="4">
    <source>
        <dbReference type="ARBA" id="ARBA00023136"/>
    </source>
</evidence>
<dbReference type="PANTHER" id="PTHR43376:SF1">
    <property type="entry name" value="OLIGOPEPTIDE TRANSPORT SYSTEM PERMEASE PROTEIN"/>
    <property type="match status" value="1"/>
</dbReference>
<evidence type="ECO:0000256" key="1">
    <source>
        <dbReference type="ARBA" id="ARBA00004141"/>
    </source>
</evidence>
<feature type="transmembrane region" description="Helical" evidence="5">
    <location>
        <begin position="247"/>
        <end position="273"/>
    </location>
</feature>
<dbReference type="Pfam" id="PF00528">
    <property type="entry name" value="BPD_transp_1"/>
    <property type="match status" value="1"/>
</dbReference>
<dbReference type="GO" id="GO:0005886">
    <property type="term" value="C:plasma membrane"/>
    <property type="evidence" value="ECO:0007669"/>
    <property type="project" value="UniProtKB-SubCell"/>
</dbReference>
<dbReference type="RefSeq" id="WP_146881587.1">
    <property type="nucleotide sequence ID" value="NZ_BJXB01000001.1"/>
</dbReference>
<dbReference type="OrthoDB" id="9773221at2"/>
<evidence type="ECO:0000313" key="7">
    <source>
        <dbReference type="EMBL" id="GEM44425.1"/>
    </source>
</evidence>
<keyword evidence="3 5" id="KW-1133">Transmembrane helix</keyword>
<dbReference type="PANTHER" id="PTHR43376">
    <property type="entry name" value="OLIGOPEPTIDE TRANSPORT SYSTEM PERMEASE PROTEIN"/>
    <property type="match status" value="1"/>
</dbReference>
<dbReference type="AlphaFoldDB" id="A0A511MV16"/>
<dbReference type="EMBL" id="BJXB01000001">
    <property type="protein sequence ID" value="GEM44425.1"/>
    <property type="molecule type" value="Genomic_DNA"/>
</dbReference>
<evidence type="ECO:0000256" key="5">
    <source>
        <dbReference type="RuleBase" id="RU363032"/>
    </source>
</evidence>
<dbReference type="SUPFAM" id="SSF161098">
    <property type="entry name" value="MetI-like"/>
    <property type="match status" value="1"/>
</dbReference>
<dbReference type="InterPro" id="IPR035906">
    <property type="entry name" value="MetI-like_sf"/>
</dbReference>
<dbReference type="PROSITE" id="PS50928">
    <property type="entry name" value="ABC_TM1"/>
    <property type="match status" value="1"/>
</dbReference>
<feature type="transmembrane region" description="Helical" evidence="5">
    <location>
        <begin position="189"/>
        <end position="210"/>
    </location>
</feature>
<comment type="caution">
    <text evidence="7">The sequence shown here is derived from an EMBL/GenBank/DDBJ whole genome shotgun (WGS) entry which is preliminary data.</text>
</comment>
<name>A0A511MV16_DEIC1</name>